<evidence type="ECO:0000256" key="1">
    <source>
        <dbReference type="SAM" id="MobiDB-lite"/>
    </source>
</evidence>
<evidence type="ECO:0000313" key="2">
    <source>
        <dbReference type="EMBL" id="KAA6377083.1"/>
    </source>
</evidence>
<dbReference type="AlphaFoldDB" id="A0A5J4V3M1"/>
<feature type="region of interest" description="Disordered" evidence="1">
    <location>
        <begin position="233"/>
        <end position="265"/>
    </location>
</feature>
<feature type="non-terminal residue" evidence="2">
    <location>
        <position position="327"/>
    </location>
</feature>
<gene>
    <name evidence="2" type="ORF">EZS28_027391</name>
</gene>
<accession>A0A5J4V3M1</accession>
<feature type="compositionally biased region" description="Polar residues" evidence="1">
    <location>
        <begin position="233"/>
        <end position="242"/>
    </location>
</feature>
<organism evidence="2 3">
    <name type="scientific">Streblomastix strix</name>
    <dbReference type="NCBI Taxonomy" id="222440"/>
    <lineage>
        <taxon>Eukaryota</taxon>
        <taxon>Metamonada</taxon>
        <taxon>Preaxostyla</taxon>
        <taxon>Oxymonadida</taxon>
        <taxon>Streblomastigidae</taxon>
        <taxon>Streblomastix</taxon>
    </lineage>
</organism>
<sequence>MFRVQPIINLNLDTQAGRQTDVEDEYEDKRKIRRIKRVSPFVALHRDIAPYTDLPIFGLGRIITSSPAITAKQSKENKKPTVSTPKIYIDQNLICAHRIFGMLRVLNLRGNFLSISCLFVLQYSPFLEHSLTDIEIQKGNRKYKKDEDDDDEQEQEDKEDIFANNTNSALRCVKICGNPIASECVQNPLLMKLIKSHIQDGWDADITNKMKNKNLNLNENNNNKEQQQNIDDYNNNEQYGSLDQNGNDDDNNNEQTNNQKQTPLDPNVLKVIKDSEFLKILPSFDQLACDILIYSFFPDSIQLPYPFLFDAANLCTNDFLYKATFMF</sequence>
<name>A0A5J4V3M1_9EUKA</name>
<proteinExistence type="predicted"/>
<comment type="caution">
    <text evidence="2">The sequence shown here is derived from an EMBL/GenBank/DDBJ whole genome shotgun (WGS) entry which is preliminary data.</text>
</comment>
<feature type="region of interest" description="Disordered" evidence="1">
    <location>
        <begin position="138"/>
        <end position="162"/>
    </location>
</feature>
<dbReference type="Proteomes" id="UP000324800">
    <property type="component" value="Unassembled WGS sequence"/>
</dbReference>
<evidence type="ECO:0000313" key="3">
    <source>
        <dbReference type="Proteomes" id="UP000324800"/>
    </source>
</evidence>
<protein>
    <submittedName>
        <fullName evidence="2">Uncharacterized protein</fullName>
    </submittedName>
</protein>
<feature type="compositionally biased region" description="Acidic residues" evidence="1">
    <location>
        <begin position="147"/>
        <end position="159"/>
    </location>
</feature>
<dbReference type="EMBL" id="SNRW01010061">
    <property type="protein sequence ID" value="KAA6377083.1"/>
    <property type="molecule type" value="Genomic_DNA"/>
</dbReference>
<reference evidence="2 3" key="1">
    <citation type="submission" date="2019-03" db="EMBL/GenBank/DDBJ databases">
        <title>Single cell metagenomics reveals metabolic interactions within the superorganism composed of flagellate Streblomastix strix and complex community of Bacteroidetes bacteria on its surface.</title>
        <authorList>
            <person name="Treitli S.C."/>
            <person name="Kolisko M."/>
            <person name="Husnik F."/>
            <person name="Keeling P."/>
            <person name="Hampl V."/>
        </authorList>
    </citation>
    <scope>NUCLEOTIDE SEQUENCE [LARGE SCALE GENOMIC DNA]</scope>
    <source>
        <strain evidence="2">ST1C</strain>
    </source>
</reference>